<dbReference type="EMBL" id="CM010717">
    <property type="protein sequence ID" value="RZC54051.1"/>
    <property type="molecule type" value="Genomic_DNA"/>
</dbReference>
<feature type="compositionally biased region" description="Polar residues" evidence="2">
    <location>
        <begin position="413"/>
        <end position="425"/>
    </location>
</feature>
<comment type="function">
    <text evidence="1">Specifically recognizes and binds N6-methyladenosine (m6A)-containing RNAs, and regulates mRNA stability. M6A is a modification present at internal sites of mRNAs and some non-coding RNAs and plays a role in mRNA stability and processing.</text>
</comment>
<accession>A0A4Y7J280</accession>
<dbReference type="GO" id="GO:1990247">
    <property type="term" value="F:N6-methyladenosine-containing RNA reader activity"/>
    <property type="evidence" value="ECO:0007669"/>
    <property type="project" value="UniProtKB-UniRule"/>
</dbReference>
<feature type="compositionally biased region" description="Polar residues" evidence="2">
    <location>
        <begin position="664"/>
        <end position="673"/>
    </location>
</feature>
<evidence type="ECO:0000259" key="3">
    <source>
        <dbReference type="PROSITE" id="PS50882"/>
    </source>
</evidence>
<dbReference type="SMR" id="A0A4Y7J280"/>
<keyword evidence="1" id="KW-0694">RNA-binding</keyword>
<dbReference type="InterPro" id="IPR056924">
    <property type="entry name" value="SH3_Tf2-1"/>
</dbReference>
<dbReference type="InterPro" id="IPR007275">
    <property type="entry name" value="YTH_domain"/>
</dbReference>
<evidence type="ECO:0000313" key="5">
    <source>
        <dbReference type="Proteomes" id="UP000316621"/>
    </source>
</evidence>
<reference evidence="4 5" key="1">
    <citation type="journal article" date="2018" name="Science">
        <title>The opium poppy genome and morphinan production.</title>
        <authorList>
            <person name="Guo L."/>
            <person name="Winzer T."/>
            <person name="Yang X."/>
            <person name="Li Y."/>
            <person name="Ning Z."/>
            <person name="He Z."/>
            <person name="Teodor R."/>
            <person name="Lu Y."/>
            <person name="Bowser T.A."/>
            <person name="Graham I.A."/>
            <person name="Ye K."/>
        </authorList>
    </citation>
    <scope>NUCLEOTIDE SEQUENCE [LARGE SCALE GENOMIC DNA]</scope>
    <source>
        <strain evidence="5">cv. HN1</strain>
        <tissue evidence="4">Leaves</tissue>
    </source>
</reference>
<dbReference type="PANTHER" id="PTHR12357">
    <property type="entry name" value="YTH YT521-B HOMOLOGY DOMAIN-CONTAINING"/>
    <property type="match status" value="1"/>
</dbReference>
<comment type="similarity">
    <text evidence="1">Belongs to the YTHDF family.</text>
</comment>
<dbReference type="GO" id="GO:0003729">
    <property type="term" value="F:mRNA binding"/>
    <property type="evidence" value="ECO:0007669"/>
    <property type="project" value="UniProtKB-UniRule"/>
</dbReference>
<feature type="compositionally biased region" description="Polar residues" evidence="2">
    <location>
        <begin position="605"/>
        <end position="624"/>
    </location>
</feature>
<evidence type="ECO:0000256" key="1">
    <source>
        <dbReference type="RuleBase" id="RU369095"/>
    </source>
</evidence>
<name>A0A4Y7J280_PAPSO</name>
<dbReference type="Gene3D" id="3.10.590.10">
    <property type="entry name" value="ph1033 like domains"/>
    <property type="match status" value="1"/>
</dbReference>
<dbReference type="Proteomes" id="UP000316621">
    <property type="component" value="Chromosome 3"/>
</dbReference>
<keyword evidence="5" id="KW-1185">Reference proteome</keyword>
<dbReference type="AlphaFoldDB" id="A0A4Y7J280"/>
<gene>
    <name evidence="4" type="ORF">C5167_012906</name>
</gene>
<organism evidence="4 5">
    <name type="scientific">Papaver somniferum</name>
    <name type="common">Opium poppy</name>
    <dbReference type="NCBI Taxonomy" id="3469"/>
    <lineage>
        <taxon>Eukaryota</taxon>
        <taxon>Viridiplantae</taxon>
        <taxon>Streptophyta</taxon>
        <taxon>Embryophyta</taxon>
        <taxon>Tracheophyta</taxon>
        <taxon>Spermatophyta</taxon>
        <taxon>Magnoliopsida</taxon>
        <taxon>Ranunculales</taxon>
        <taxon>Papaveraceae</taxon>
        <taxon>Papaveroideae</taxon>
        <taxon>Papaver</taxon>
    </lineage>
</organism>
<feature type="region of interest" description="Disordered" evidence="2">
    <location>
        <begin position="405"/>
        <end position="425"/>
    </location>
</feature>
<feature type="region of interest" description="Disordered" evidence="2">
    <location>
        <begin position="601"/>
        <end position="687"/>
    </location>
</feature>
<proteinExistence type="inferred from homology"/>
<dbReference type="CDD" id="cd21134">
    <property type="entry name" value="YTH"/>
    <property type="match status" value="1"/>
</dbReference>
<dbReference type="Pfam" id="PF04146">
    <property type="entry name" value="YTH"/>
    <property type="match status" value="1"/>
</dbReference>
<protein>
    <recommendedName>
        <fullName evidence="1">YTH domain-containing family protein</fullName>
    </recommendedName>
</protein>
<dbReference type="STRING" id="3469.A0A4Y7J280"/>
<feature type="region of interest" description="Disordered" evidence="2">
    <location>
        <begin position="68"/>
        <end position="92"/>
    </location>
</feature>
<dbReference type="OrthoDB" id="306690at2759"/>
<feature type="compositionally biased region" description="Polar residues" evidence="2">
    <location>
        <begin position="632"/>
        <end position="655"/>
    </location>
</feature>
<feature type="compositionally biased region" description="Polar residues" evidence="2">
    <location>
        <begin position="30"/>
        <end position="49"/>
    </location>
</feature>
<sequence>MYREKGFQKGEENARRAYSTSVFKPLPADHQTSQNIKGGSHPLRNQSNGLALDGRQGFGELKTWCDSSRGPRSVGEQNHSVSPAKKDLSGHRVQRDNYNLPDFVTNYENAKFFVIKSFQEVDIHKSIKYSVWASTQNGNKKLDAVYHDAYKLSRETRKVCPIFLFFSANGSGQFVGLAEMTGPVDFDKNMDFWQLERWNGFFPVEWRIIKDIPNHHFQHILNEFNENKPVTYCRDTQEIGLKKGLQMLDIFKSYQVTTMLLDDYDFYEKQGKLLPSRSSKGQDPPVFRVYASSPSTKATPYSARTDAPSLRAKAIPNSRGLPTGRTNVASLLTKTTSYPQSWPAACIDAPSLQVKAVPNSRGLPTARANVASLQAKAVPNSRELPTARTNVASLLTKTTSYSQPPAIACSDAPNPSTRTLDSPLVSTHSKPIHAKEQCMLVSSSDNKENSDTDKRDGVFKVGDLVMVYQKIRSFPSKKLHMKRIGPFRILRRIDDKDYKVHLPPDYRINNTFSAEDLSHETGDIVPPIKLPSRLLIAKDRISVVLCKDTVTSTRRTYTKFLVKWKYIQQDTWLNEDTFQQLDPEFYKRYIAYIDEEQVPEPAVKNVSNSSTMSESVPVTDSPKTNIAVPESAGNNVCDSSRTPESDPVTESSQMNIAVPESVGKNVSNSSTTLEPDRVTESSKSAVT</sequence>
<dbReference type="InterPro" id="IPR045168">
    <property type="entry name" value="YTH_prot"/>
</dbReference>
<dbReference type="GO" id="GO:0061157">
    <property type="term" value="P:mRNA destabilization"/>
    <property type="evidence" value="ECO:0007669"/>
    <property type="project" value="TreeGrafter"/>
</dbReference>
<feature type="region of interest" description="Disordered" evidence="2">
    <location>
        <begin position="26"/>
        <end position="52"/>
    </location>
</feature>
<dbReference type="PROSITE" id="PS50882">
    <property type="entry name" value="YTH"/>
    <property type="match status" value="1"/>
</dbReference>
<feature type="domain" description="YTH" evidence="3">
    <location>
        <begin position="110"/>
        <end position="251"/>
    </location>
</feature>
<dbReference type="Gramene" id="RZC54051">
    <property type="protein sequence ID" value="RZC54051"/>
    <property type="gene ID" value="C5167_012906"/>
</dbReference>
<dbReference type="PANTHER" id="PTHR12357:SF95">
    <property type="entry name" value="YTH DOMAIN-CONTAINING FAMILY PROTEIN"/>
    <property type="match status" value="1"/>
</dbReference>
<dbReference type="Pfam" id="PF24626">
    <property type="entry name" value="SH3_Tf2-1"/>
    <property type="match status" value="1"/>
</dbReference>
<evidence type="ECO:0000256" key="2">
    <source>
        <dbReference type="SAM" id="MobiDB-lite"/>
    </source>
</evidence>
<evidence type="ECO:0000313" key="4">
    <source>
        <dbReference type="EMBL" id="RZC54051.1"/>
    </source>
</evidence>
<dbReference type="GO" id="GO:0005737">
    <property type="term" value="C:cytoplasm"/>
    <property type="evidence" value="ECO:0007669"/>
    <property type="project" value="TreeGrafter"/>
</dbReference>